<evidence type="ECO:0000313" key="1">
    <source>
        <dbReference type="EMBL" id="KHJ77742.1"/>
    </source>
</evidence>
<dbReference type="Proteomes" id="UP000053660">
    <property type="component" value="Unassembled WGS sequence"/>
</dbReference>
<evidence type="ECO:0000313" key="2">
    <source>
        <dbReference type="Proteomes" id="UP000053660"/>
    </source>
</evidence>
<sequence>MLDGHNKLREMVAKRTLDKNIYGELPGSRSLFMMEYSCNDEALAAALIGRECNHSPIDISALGRAENYFLTTCAGNCDGHTQLYRALRVWNTTVTPIDARVLYDGGGNTPFVNV</sequence>
<keyword evidence="2" id="KW-1185">Reference proteome</keyword>
<dbReference type="EMBL" id="KN610463">
    <property type="protein sequence ID" value="KHJ77742.1"/>
    <property type="molecule type" value="Genomic_DNA"/>
</dbReference>
<protein>
    <recommendedName>
        <fullName evidence="3">SCP domain-containing protein</fullName>
    </recommendedName>
</protein>
<proteinExistence type="predicted"/>
<reference evidence="1 2" key="1">
    <citation type="submission" date="2014-03" db="EMBL/GenBank/DDBJ databases">
        <title>Draft genome of the hookworm Oesophagostomum dentatum.</title>
        <authorList>
            <person name="Mitreva M."/>
        </authorList>
    </citation>
    <scope>NUCLEOTIDE SEQUENCE [LARGE SCALE GENOMIC DNA]</scope>
    <source>
        <strain evidence="1 2">OD-Hann</strain>
    </source>
</reference>
<name>A0A0B1S2N0_OESDE</name>
<gene>
    <name evidence="1" type="ORF">OESDEN_22638</name>
</gene>
<feature type="non-terminal residue" evidence="1">
    <location>
        <position position="114"/>
    </location>
</feature>
<dbReference type="AlphaFoldDB" id="A0A0B1S2N0"/>
<organism evidence="1 2">
    <name type="scientific">Oesophagostomum dentatum</name>
    <name type="common">Nodular worm</name>
    <dbReference type="NCBI Taxonomy" id="61180"/>
    <lineage>
        <taxon>Eukaryota</taxon>
        <taxon>Metazoa</taxon>
        <taxon>Ecdysozoa</taxon>
        <taxon>Nematoda</taxon>
        <taxon>Chromadorea</taxon>
        <taxon>Rhabditida</taxon>
        <taxon>Rhabditina</taxon>
        <taxon>Rhabditomorpha</taxon>
        <taxon>Strongyloidea</taxon>
        <taxon>Strongylidae</taxon>
        <taxon>Oesophagostomum</taxon>
    </lineage>
</organism>
<evidence type="ECO:0008006" key="3">
    <source>
        <dbReference type="Google" id="ProtNLM"/>
    </source>
</evidence>
<accession>A0A0B1S2N0</accession>
<dbReference type="OrthoDB" id="5872317at2759"/>
<dbReference type="Gene3D" id="3.40.33.10">
    <property type="entry name" value="CAP"/>
    <property type="match status" value="1"/>
</dbReference>
<dbReference type="InterPro" id="IPR035940">
    <property type="entry name" value="CAP_sf"/>
</dbReference>